<comment type="caution">
    <text evidence="2">The sequence shown here is derived from an EMBL/GenBank/DDBJ whole genome shotgun (WGS) entry which is preliminary data.</text>
</comment>
<feature type="compositionally biased region" description="Basic and acidic residues" evidence="1">
    <location>
        <begin position="1"/>
        <end position="11"/>
    </location>
</feature>
<protein>
    <submittedName>
        <fullName evidence="2">Uncharacterized protein</fullName>
    </submittedName>
</protein>
<accession>A0A4Y2PZP6</accession>
<dbReference type="EMBL" id="BGPR01012320">
    <property type="protein sequence ID" value="GBN55556.1"/>
    <property type="molecule type" value="Genomic_DNA"/>
</dbReference>
<feature type="region of interest" description="Disordered" evidence="1">
    <location>
        <begin position="1"/>
        <end position="27"/>
    </location>
</feature>
<proteinExistence type="predicted"/>
<evidence type="ECO:0000313" key="2">
    <source>
        <dbReference type="EMBL" id="GBN55556.1"/>
    </source>
</evidence>
<keyword evidence="3" id="KW-1185">Reference proteome</keyword>
<gene>
    <name evidence="2" type="ORF">AVEN_193240_1</name>
</gene>
<dbReference type="Proteomes" id="UP000499080">
    <property type="component" value="Unassembled WGS sequence"/>
</dbReference>
<reference evidence="2 3" key="1">
    <citation type="journal article" date="2019" name="Sci. Rep.">
        <title>Orb-weaving spider Araneus ventricosus genome elucidates the spidroin gene catalogue.</title>
        <authorList>
            <person name="Kono N."/>
            <person name="Nakamura H."/>
            <person name="Ohtoshi R."/>
            <person name="Moran D.A.P."/>
            <person name="Shinohara A."/>
            <person name="Yoshida Y."/>
            <person name="Fujiwara M."/>
            <person name="Mori M."/>
            <person name="Tomita M."/>
            <person name="Arakawa K."/>
        </authorList>
    </citation>
    <scope>NUCLEOTIDE SEQUENCE [LARGE SCALE GENOMIC DNA]</scope>
</reference>
<evidence type="ECO:0000256" key="1">
    <source>
        <dbReference type="SAM" id="MobiDB-lite"/>
    </source>
</evidence>
<sequence length="85" mass="9774">MFDIRHSDTKFLRPQPLPDPNPGFATGATHTAIAHRRHADRDENPVARCLLLTYRMTGPFDFKKSSPPTETLHWVLTENLHLRIT</sequence>
<organism evidence="2 3">
    <name type="scientific">Araneus ventricosus</name>
    <name type="common">Orbweaver spider</name>
    <name type="synonym">Epeira ventricosa</name>
    <dbReference type="NCBI Taxonomy" id="182803"/>
    <lineage>
        <taxon>Eukaryota</taxon>
        <taxon>Metazoa</taxon>
        <taxon>Ecdysozoa</taxon>
        <taxon>Arthropoda</taxon>
        <taxon>Chelicerata</taxon>
        <taxon>Arachnida</taxon>
        <taxon>Araneae</taxon>
        <taxon>Araneomorphae</taxon>
        <taxon>Entelegynae</taxon>
        <taxon>Araneoidea</taxon>
        <taxon>Araneidae</taxon>
        <taxon>Araneus</taxon>
    </lineage>
</organism>
<evidence type="ECO:0000313" key="3">
    <source>
        <dbReference type="Proteomes" id="UP000499080"/>
    </source>
</evidence>
<dbReference type="AlphaFoldDB" id="A0A4Y2PZP6"/>
<name>A0A4Y2PZP6_ARAVE</name>